<feature type="region of interest" description="Disordered" evidence="1">
    <location>
        <begin position="1"/>
        <end position="20"/>
    </location>
</feature>
<sequence>MITGVQPHQPTDQGERGNSPRTQIFFVCPLQSLSSQARKQKLKVGVVLKKLQIRRVLSKKIENLHRKNSRSWRKQLKPIKQRSFTRKRKCTSSRYGDLLLVLDRSST</sequence>
<evidence type="ECO:0000313" key="2">
    <source>
        <dbReference type="EMBL" id="KAH7534051.1"/>
    </source>
</evidence>
<dbReference type="EMBL" id="JAEACU010000004">
    <property type="protein sequence ID" value="KAH7534051.1"/>
    <property type="molecule type" value="Genomic_DNA"/>
</dbReference>
<evidence type="ECO:0000256" key="1">
    <source>
        <dbReference type="SAM" id="MobiDB-lite"/>
    </source>
</evidence>
<protein>
    <submittedName>
        <fullName evidence="2">Uncharacterized protein</fullName>
    </submittedName>
</protein>
<gene>
    <name evidence="2" type="ORF">FEM48_Zijuj04G0196500</name>
</gene>
<evidence type="ECO:0000313" key="3">
    <source>
        <dbReference type="Proteomes" id="UP000813462"/>
    </source>
</evidence>
<dbReference type="Proteomes" id="UP000813462">
    <property type="component" value="Unassembled WGS sequence"/>
</dbReference>
<accession>A0A978VLT2</accession>
<organism evidence="2 3">
    <name type="scientific">Ziziphus jujuba var. spinosa</name>
    <dbReference type="NCBI Taxonomy" id="714518"/>
    <lineage>
        <taxon>Eukaryota</taxon>
        <taxon>Viridiplantae</taxon>
        <taxon>Streptophyta</taxon>
        <taxon>Embryophyta</taxon>
        <taxon>Tracheophyta</taxon>
        <taxon>Spermatophyta</taxon>
        <taxon>Magnoliopsida</taxon>
        <taxon>eudicotyledons</taxon>
        <taxon>Gunneridae</taxon>
        <taxon>Pentapetalae</taxon>
        <taxon>rosids</taxon>
        <taxon>fabids</taxon>
        <taxon>Rosales</taxon>
        <taxon>Rhamnaceae</taxon>
        <taxon>Paliureae</taxon>
        <taxon>Ziziphus</taxon>
    </lineage>
</organism>
<reference evidence="2" key="1">
    <citation type="journal article" date="2021" name="Front. Plant Sci.">
        <title>Chromosome-Scale Genome Assembly for Chinese Sour Jujube and Insights Into Its Genome Evolution and Domestication Signature.</title>
        <authorList>
            <person name="Shen L.-Y."/>
            <person name="Luo H."/>
            <person name="Wang X.-L."/>
            <person name="Wang X.-M."/>
            <person name="Qiu X.-J."/>
            <person name="Liu H."/>
            <person name="Zhou S.-S."/>
            <person name="Jia K.-H."/>
            <person name="Nie S."/>
            <person name="Bao Y.-T."/>
            <person name="Zhang R.-G."/>
            <person name="Yun Q.-Z."/>
            <person name="Chai Y.-H."/>
            <person name="Lu J.-Y."/>
            <person name="Li Y."/>
            <person name="Zhao S.-W."/>
            <person name="Mao J.-F."/>
            <person name="Jia S.-G."/>
            <person name="Mao Y.-M."/>
        </authorList>
    </citation>
    <scope>NUCLEOTIDE SEQUENCE</scope>
    <source>
        <strain evidence="2">AT0</strain>
        <tissue evidence="2">Leaf</tissue>
    </source>
</reference>
<name>A0A978VLT2_ZIZJJ</name>
<proteinExistence type="predicted"/>
<comment type="caution">
    <text evidence="2">The sequence shown here is derived from an EMBL/GenBank/DDBJ whole genome shotgun (WGS) entry which is preliminary data.</text>
</comment>
<feature type="compositionally biased region" description="Polar residues" evidence="1">
    <location>
        <begin position="1"/>
        <end position="12"/>
    </location>
</feature>
<dbReference type="AlphaFoldDB" id="A0A978VLT2"/>